<feature type="compositionally biased region" description="Basic and acidic residues" evidence="1">
    <location>
        <begin position="587"/>
        <end position="629"/>
    </location>
</feature>
<evidence type="ECO:0000313" key="4">
    <source>
        <dbReference type="Proteomes" id="UP000184330"/>
    </source>
</evidence>
<evidence type="ECO:0000256" key="1">
    <source>
        <dbReference type="SAM" id="MobiDB-lite"/>
    </source>
</evidence>
<dbReference type="OrthoDB" id="10263155at2759"/>
<organism evidence="3 4">
    <name type="scientific">Phialocephala subalpina</name>
    <dbReference type="NCBI Taxonomy" id="576137"/>
    <lineage>
        <taxon>Eukaryota</taxon>
        <taxon>Fungi</taxon>
        <taxon>Dikarya</taxon>
        <taxon>Ascomycota</taxon>
        <taxon>Pezizomycotina</taxon>
        <taxon>Leotiomycetes</taxon>
        <taxon>Helotiales</taxon>
        <taxon>Mollisiaceae</taxon>
        <taxon>Phialocephala</taxon>
        <taxon>Phialocephala fortinii species complex</taxon>
    </lineage>
</organism>
<dbReference type="STRING" id="576137.A0A1L7WNN4"/>
<feature type="domain" description="MJ1316 RNA cyclic group end recognition" evidence="2">
    <location>
        <begin position="491"/>
        <end position="562"/>
    </location>
</feature>
<gene>
    <name evidence="3" type="ORF">PAC_04262</name>
</gene>
<proteinExistence type="predicted"/>
<sequence length="629" mass="71880">MAEPLFTFAALDGTSTDFTKLRNDLELEYGMPIAEDWQRFERKFQLLRMYFEQGKGTIDETDIKIETPSNDASKARASALPRVRIFKAGTFSMKVLACDEPLVCKAIGTISPERYEDVFWEKVAEVEDREKIEVDVFTINATSSEVTIFMRFDGCEIKLRYLQWGSLIRAYPSILDAPQSFLEHGSESARTFVESMKRDAETARLINENARFAYFYIRAWAIQRGIWSKIEESDIVKLLAQGSQPYQDDQNQMCLISKLILKFFDHFSSTYQSPSSGGTLSGILGDHPYAEDTAKDWAELLEKLRTQAIQSKLGYCPIYIRIDVLSLGSDVHGGEWIRKVELEVKILQRNIQTQWKTILTVLPWPYRLVADGSQDGDTYECHYIFGLSSNVPQDVAQSMLAIDSTTQIWREKVQKSRQPGTDLFHSVSVILFPAADLAEQVGKPALPETPYIRCTKPFPLPTLKAPERQGAPAPSTGNSWRKVPKGPGHALRPASDVLSRLRFDPKNYKIDRWVIGYEDRHKEFLQEKPAGQWVGDESDEAWIPMHRIWYFRLVGGEVMWDRSTGEDRIFRQKGGSKDVPVEVEGENLSKRERQQMAKGKREGAWEQREKSPEKKDNERSKGKKGKDGK</sequence>
<name>A0A1L7WNN4_9HELO</name>
<evidence type="ECO:0000259" key="2">
    <source>
        <dbReference type="Pfam" id="PF04457"/>
    </source>
</evidence>
<keyword evidence="4" id="KW-1185">Reference proteome</keyword>
<protein>
    <recommendedName>
        <fullName evidence="2">MJ1316 RNA cyclic group end recognition domain-containing protein</fullName>
    </recommendedName>
</protein>
<feature type="region of interest" description="Disordered" evidence="1">
    <location>
        <begin position="573"/>
        <end position="629"/>
    </location>
</feature>
<dbReference type="Proteomes" id="UP000184330">
    <property type="component" value="Unassembled WGS sequence"/>
</dbReference>
<reference evidence="3 4" key="1">
    <citation type="submission" date="2016-03" db="EMBL/GenBank/DDBJ databases">
        <authorList>
            <person name="Ploux O."/>
        </authorList>
    </citation>
    <scope>NUCLEOTIDE SEQUENCE [LARGE SCALE GENOMIC DNA]</scope>
    <source>
        <strain evidence="3 4">UAMH 11012</strain>
    </source>
</reference>
<evidence type="ECO:0000313" key="3">
    <source>
        <dbReference type="EMBL" id="CZR54378.1"/>
    </source>
</evidence>
<feature type="region of interest" description="Disordered" evidence="1">
    <location>
        <begin position="463"/>
        <end position="491"/>
    </location>
</feature>
<dbReference type="Pfam" id="PF04457">
    <property type="entry name" value="MJ1316"/>
    <property type="match status" value="1"/>
</dbReference>
<accession>A0A1L7WNN4</accession>
<dbReference type="EMBL" id="FJOG01000005">
    <property type="protein sequence ID" value="CZR54378.1"/>
    <property type="molecule type" value="Genomic_DNA"/>
</dbReference>
<dbReference type="InterPro" id="IPR040459">
    <property type="entry name" value="MJ1316"/>
</dbReference>
<dbReference type="AlphaFoldDB" id="A0A1L7WNN4"/>